<dbReference type="Pfam" id="PF12833">
    <property type="entry name" value="HTH_18"/>
    <property type="match status" value="1"/>
</dbReference>
<dbReference type="InterPro" id="IPR011051">
    <property type="entry name" value="RmlC_Cupin_sf"/>
</dbReference>
<dbReference type="InterPro" id="IPR018060">
    <property type="entry name" value="HTH_AraC"/>
</dbReference>
<comment type="caution">
    <text evidence="5">The sequence shown here is derived from an EMBL/GenBank/DDBJ whole genome shotgun (WGS) entry which is preliminary data.</text>
</comment>
<dbReference type="SUPFAM" id="SSF51182">
    <property type="entry name" value="RmlC-like cupins"/>
    <property type="match status" value="1"/>
</dbReference>
<accession>A0A175RET0</accession>
<dbReference type="Pfam" id="PF02311">
    <property type="entry name" value="AraC_binding"/>
    <property type="match status" value="1"/>
</dbReference>
<keyword evidence="1" id="KW-0805">Transcription regulation</keyword>
<dbReference type="GO" id="GO:0043565">
    <property type="term" value="F:sequence-specific DNA binding"/>
    <property type="evidence" value="ECO:0007669"/>
    <property type="project" value="InterPro"/>
</dbReference>
<dbReference type="CDD" id="cd06976">
    <property type="entry name" value="cupin_MtlR-like_N"/>
    <property type="match status" value="1"/>
</dbReference>
<dbReference type="InterPro" id="IPR009057">
    <property type="entry name" value="Homeodomain-like_sf"/>
</dbReference>
<dbReference type="AlphaFoldDB" id="A0A175RET0"/>
<dbReference type="STRING" id="401562.NS365_11595"/>
<dbReference type="PANTHER" id="PTHR43280">
    <property type="entry name" value="ARAC-FAMILY TRANSCRIPTIONAL REGULATOR"/>
    <property type="match status" value="1"/>
</dbReference>
<evidence type="ECO:0000259" key="4">
    <source>
        <dbReference type="PROSITE" id="PS01124"/>
    </source>
</evidence>
<keyword evidence="2" id="KW-0238">DNA-binding</keyword>
<dbReference type="GO" id="GO:0003700">
    <property type="term" value="F:DNA-binding transcription factor activity"/>
    <property type="evidence" value="ECO:0007669"/>
    <property type="project" value="InterPro"/>
</dbReference>
<reference evidence="5 6" key="1">
    <citation type="journal article" date="2016" name="Front. Microbiol.">
        <title>Genomic Resource of Rice Seed Associated Bacteria.</title>
        <authorList>
            <person name="Midha S."/>
            <person name="Bansal K."/>
            <person name="Sharma S."/>
            <person name="Kumar N."/>
            <person name="Patil P.P."/>
            <person name="Chaudhry V."/>
            <person name="Patil P.B."/>
        </authorList>
    </citation>
    <scope>NUCLEOTIDE SEQUENCE [LARGE SCALE GENOMIC DNA]</scope>
    <source>
        <strain evidence="5 6">NS226</strain>
    </source>
</reference>
<sequence>MLEPTPPNGPALEVILCGPRESFRWATHDYPHHLAKWHCHPEYELHLIRESSGRMMIGDHVGPFEAGSLILTGPNLPHNWVSAIEPGTSLRERDVLVQFSGEIADRLSHAFAEFAEVAALLQEAAFGVEFIGETAERGRKKLCDIGELEGPHRLLAFLSLMADLATCRAERRTLSRCAPALGLHTSASRKLERVIAFLGAHFRRDIALQEAADVCNMEATAFSRFFKHQTGHNFSAYVNHLRVQAACQLLATSDKSITDICFETGFNNTANFNRRFFMVCGETPSGYRATTRRIQRPPFMQRATA</sequence>
<evidence type="ECO:0000256" key="1">
    <source>
        <dbReference type="ARBA" id="ARBA00023015"/>
    </source>
</evidence>
<gene>
    <name evidence="5" type="ORF">NS226_03565</name>
</gene>
<feature type="domain" description="HTH araC/xylS-type" evidence="4">
    <location>
        <begin position="192"/>
        <end position="290"/>
    </location>
</feature>
<organism evidence="5 6">
    <name type="scientific">Aureimonas ureilytica</name>
    <dbReference type="NCBI Taxonomy" id="401562"/>
    <lineage>
        <taxon>Bacteria</taxon>
        <taxon>Pseudomonadati</taxon>
        <taxon>Pseudomonadota</taxon>
        <taxon>Alphaproteobacteria</taxon>
        <taxon>Hyphomicrobiales</taxon>
        <taxon>Aurantimonadaceae</taxon>
        <taxon>Aureimonas</taxon>
    </lineage>
</organism>
<dbReference type="Gene3D" id="2.60.120.10">
    <property type="entry name" value="Jelly Rolls"/>
    <property type="match status" value="1"/>
</dbReference>
<dbReference type="Gene3D" id="1.10.10.60">
    <property type="entry name" value="Homeodomain-like"/>
    <property type="match status" value="2"/>
</dbReference>
<dbReference type="SMART" id="SM00342">
    <property type="entry name" value="HTH_ARAC"/>
    <property type="match status" value="1"/>
</dbReference>
<dbReference type="Proteomes" id="UP000078272">
    <property type="component" value="Unassembled WGS sequence"/>
</dbReference>
<dbReference type="InterPro" id="IPR003313">
    <property type="entry name" value="AraC-bd"/>
</dbReference>
<dbReference type="PANTHER" id="PTHR43280:SF27">
    <property type="entry name" value="TRANSCRIPTIONAL REGULATOR MTLR"/>
    <property type="match status" value="1"/>
</dbReference>
<proteinExistence type="predicted"/>
<dbReference type="PATRIC" id="fig|401562.3.peg.4233"/>
<dbReference type="EMBL" id="LDPZ01000006">
    <property type="protein sequence ID" value="KTQ97861.1"/>
    <property type="molecule type" value="Genomic_DNA"/>
</dbReference>
<evidence type="ECO:0000313" key="6">
    <source>
        <dbReference type="Proteomes" id="UP000078272"/>
    </source>
</evidence>
<evidence type="ECO:0000256" key="3">
    <source>
        <dbReference type="ARBA" id="ARBA00023163"/>
    </source>
</evidence>
<evidence type="ECO:0000256" key="2">
    <source>
        <dbReference type="ARBA" id="ARBA00023125"/>
    </source>
</evidence>
<dbReference type="PROSITE" id="PS01124">
    <property type="entry name" value="HTH_ARAC_FAMILY_2"/>
    <property type="match status" value="1"/>
</dbReference>
<dbReference type="InterPro" id="IPR014710">
    <property type="entry name" value="RmlC-like_jellyroll"/>
</dbReference>
<evidence type="ECO:0000313" key="5">
    <source>
        <dbReference type="EMBL" id="KTQ97861.1"/>
    </source>
</evidence>
<dbReference type="SUPFAM" id="SSF46689">
    <property type="entry name" value="Homeodomain-like"/>
    <property type="match status" value="2"/>
</dbReference>
<keyword evidence="3" id="KW-0804">Transcription</keyword>
<name>A0A175RET0_9HYPH</name>
<protein>
    <submittedName>
        <fullName evidence="5">Transcriptional regulator</fullName>
    </submittedName>
</protein>